<feature type="domain" description="Pirin N-terminal" evidence="3">
    <location>
        <begin position="60"/>
        <end position="124"/>
    </location>
</feature>
<name>A0A328TY48_9BACL</name>
<dbReference type="SUPFAM" id="SSF51182">
    <property type="entry name" value="RmlC-like cupins"/>
    <property type="match status" value="1"/>
</dbReference>
<evidence type="ECO:0000313" key="5">
    <source>
        <dbReference type="Proteomes" id="UP000249260"/>
    </source>
</evidence>
<dbReference type="Gene3D" id="2.60.120.10">
    <property type="entry name" value="Jelly Rolls"/>
    <property type="match status" value="1"/>
</dbReference>
<evidence type="ECO:0000256" key="2">
    <source>
        <dbReference type="RuleBase" id="RU003457"/>
    </source>
</evidence>
<dbReference type="InterPro" id="IPR011051">
    <property type="entry name" value="RmlC_Cupin_sf"/>
</dbReference>
<sequence>MKGAIQVNIQILGPEFQGKESFDGGKINAQKPLGFSGQGAVTVRLGPLFYWAWGHAESAGGIGFHPHQGFEILSYGIRGKGLHRDTLGTESYLEAGDIQLMQAGSGLQHAESVEAGFESFQIWLEPYLNDAVRRKPTYSLFKHKQFPRSSQDGVTVKTILGEESPIQQLVADARMFDVEIEPGASYIHRIMPNRTLAALAIRGDGGSFLSSGREPVAFKQKDFAIIQSEQEGEISIRPEGEKLRIFLIEVPAEVEYPLYKKAR</sequence>
<comment type="similarity">
    <text evidence="1 2">Belongs to the pirin family.</text>
</comment>
<gene>
    <name evidence="4" type="ORF">DL346_25420</name>
</gene>
<evidence type="ECO:0000313" key="4">
    <source>
        <dbReference type="EMBL" id="RAP73615.1"/>
    </source>
</evidence>
<comment type="caution">
    <text evidence="4">The sequence shown here is derived from an EMBL/GenBank/DDBJ whole genome shotgun (WGS) entry which is preliminary data.</text>
</comment>
<dbReference type="Pfam" id="PF02678">
    <property type="entry name" value="Pirin"/>
    <property type="match status" value="1"/>
</dbReference>
<dbReference type="EMBL" id="QLUW01000006">
    <property type="protein sequence ID" value="RAP73615.1"/>
    <property type="molecule type" value="Genomic_DNA"/>
</dbReference>
<proteinExistence type="inferred from homology"/>
<dbReference type="Proteomes" id="UP000249260">
    <property type="component" value="Unassembled WGS sequence"/>
</dbReference>
<evidence type="ECO:0000259" key="3">
    <source>
        <dbReference type="Pfam" id="PF02678"/>
    </source>
</evidence>
<dbReference type="AlphaFoldDB" id="A0A328TY48"/>
<dbReference type="InterPro" id="IPR014710">
    <property type="entry name" value="RmlC-like_jellyroll"/>
</dbReference>
<accession>A0A328TY48</accession>
<protein>
    <submittedName>
        <fullName evidence="4">Pirin</fullName>
    </submittedName>
</protein>
<dbReference type="OrthoDB" id="321327at2"/>
<organism evidence="4 5">
    <name type="scientific">Paenibacillus montanisoli</name>
    <dbReference type="NCBI Taxonomy" id="2081970"/>
    <lineage>
        <taxon>Bacteria</taxon>
        <taxon>Bacillati</taxon>
        <taxon>Bacillota</taxon>
        <taxon>Bacilli</taxon>
        <taxon>Bacillales</taxon>
        <taxon>Paenibacillaceae</taxon>
        <taxon>Paenibacillus</taxon>
    </lineage>
</organism>
<dbReference type="PANTHER" id="PTHR13903">
    <property type="entry name" value="PIRIN-RELATED"/>
    <property type="match status" value="1"/>
</dbReference>
<dbReference type="InterPro" id="IPR012093">
    <property type="entry name" value="Pirin"/>
</dbReference>
<evidence type="ECO:0000256" key="1">
    <source>
        <dbReference type="ARBA" id="ARBA00008416"/>
    </source>
</evidence>
<dbReference type="PANTHER" id="PTHR13903:SF8">
    <property type="entry name" value="PIRIN"/>
    <property type="match status" value="1"/>
</dbReference>
<dbReference type="InterPro" id="IPR003829">
    <property type="entry name" value="Pirin_N_dom"/>
</dbReference>
<reference evidence="4 5" key="1">
    <citation type="submission" date="2018-06" db="EMBL/GenBank/DDBJ databases">
        <title>Paenibacillus montanisoli sp. nov., isolated from mountain area soil.</title>
        <authorList>
            <person name="Wu M."/>
        </authorList>
    </citation>
    <scope>NUCLEOTIDE SEQUENCE [LARGE SCALE GENOMIC DNA]</scope>
    <source>
        <strain evidence="4 5">RA17</strain>
    </source>
</reference>
<keyword evidence="5" id="KW-1185">Reference proteome</keyword>